<reference evidence="2 3" key="1">
    <citation type="submission" date="2024-07" db="EMBL/GenBank/DDBJ databases">
        <title>Section-level genome sequencing and comparative genomics of Aspergillus sections Usti and Cavernicolus.</title>
        <authorList>
            <consortium name="Lawrence Berkeley National Laboratory"/>
            <person name="Nybo J.L."/>
            <person name="Vesth T.C."/>
            <person name="Theobald S."/>
            <person name="Frisvad J.C."/>
            <person name="Larsen T.O."/>
            <person name="Kjaerboelling I."/>
            <person name="Rothschild-Mancinelli K."/>
            <person name="Lyhne E.K."/>
            <person name="Kogle M.E."/>
            <person name="Barry K."/>
            <person name="Clum A."/>
            <person name="Na H."/>
            <person name="Ledsgaard L."/>
            <person name="Lin J."/>
            <person name="Lipzen A."/>
            <person name="Kuo A."/>
            <person name="Riley R."/>
            <person name="Mondo S."/>
            <person name="LaButti K."/>
            <person name="Haridas S."/>
            <person name="Pangalinan J."/>
            <person name="Salamov A.A."/>
            <person name="Simmons B.A."/>
            <person name="Magnuson J.K."/>
            <person name="Chen J."/>
            <person name="Drula E."/>
            <person name="Henrissat B."/>
            <person name="Wiebenga A."/>
            <person name="Lubbers R.J."/>
            <person name="Gomes A.C."/>
            <person name="Macurrencykelacurrency M.R."/>
            <person name="Stajich J."/>
            <person name="Grigoriev I.V."/>
            <person name="Mortensen U.H."/>
            <person name="De vries R.P."/>
            <person name="Baker S.E."/>
            <person name="Andersen M.R."/>
        </authorList>
    </citation>
    <scope>NUCLEOTIDE SEQUENCE [LARGE SCALE GENOMIC DNA]</scope>
    <source>
        <strain evidence="2 3">CBS 756.74</strain>
    </source>
</reference>
<dbReference type="EMBL" id="JBFXLR010000013">
    <property type="protein sequence ID" value="KAL2853560.1"/>
    <property type="molecule type" value="Genomic_DNA"/>
</dbReference>
<dbReference type="GeneID" id="98160296"/>
<organism evidence="2 3">
    <name type="scientific">Aspergillus pseudodeflectus</name>
    <dbReference type="NCBI Taxonomy" id="176178"/>
    <lineage>
        <taxon>Eukaryota</taxon>
        <taxon>Fungi</taxon>
        <taxon>Dikarya</taxon>
        <taxon>Ascomycota</taxon>
        <taxon>Pezizomycotina</taxon>
        <taxon>Eurotiomycetes</taxon>
        <taxon>Eurotiomycetidae</taxon>
        <taxon>Eurotiales</taxon>
        <taxon>Aspergillaceae</taxon>
        <taxon>Aspergillus</taxon>
        <taxon>Aspergillus subgen. Nidulantes</taxon>
    </lineage>
</organism>
<gene>
    <name evidence="2" type="ORF">BJX68DRAFT_265028</name>
</gene>
<proteinExistence type="predicted"/>
<dbReference type="PANTHER" id="PTHR11365:SF2">
    <property type="entry name" value="5-OXOPROLINASE"/>
    <property type="match status" value="1"/>
</dbReference>
<feature type="domain" description="Hydantoinase B/oxoprolinase" evidence="1">
    <location>
        <begin position="75"/>
        <end position="161"/>
    </location>
</feature>
<dbReference type="Pfam" id="PF02538">
    <property type="entry name" value="Hydantoinase_B"/>
    <property type="match status" value="1"/>
</dbReference>
<protein>
    <submittedName>
        <fullName evidence="2">Hydantoinase B/oxoprolinase-domain-containing protein</fullName>
    </submittedName>
</protein>
<dbReference type="PANTHER" id="PTHR11365">
    <property type="entry name" value="5-OXOPROLINASE RELATED"/>
    <property type="match status" value="1"/>
</dbReference>
<dbReference type="Proteomes" id="UP001610444">
    <property type="component" value="Unassembled WGS sequence"/>
</dbReference>
<sequence length="167" mass="17839">MGLAAEEVAGGFLRVANKSMSRPIRGLTEGRGIKAVQHTLATSSGAGGQHACDVSGALQIRDNVIHRYSSNLSAYVFGHRFMGIAEQMDKTLQNTSVLINIKERIDYSCGLFSPSGGLVANAPHIVAYQSKKWDNTLRPGDVIVSNHPAAGGSHLPDVTAIAHYRRS</sequence>
<dbReference type="RefSeq" id="XP_070900926.1">
    <property type="nucleotide sequence ID" value="XM_071045132.1"/>
</dbReference>
<keyword evidence="3" id="KW-1185">Reference proteome</keyword>
<evidence type="ECO:0000313" key="2">
    <source>
        <dbReference type="EMBL" id="KAL2853560.1"/>
    </source>
</evidence>
<evidence type="ECO:0000313" key="3">
    <source>
        <dbReference type="Proteomes" id="UP001610444"/>
    </source>
</evidence>
<dbReference type="InterPro" id="IPR045079">
    <property type="entry name" value="Oxoprolinase-like"/>
</dbReference>
<comment type="caution">
    <text evidence="2">The sequence shown here is derived from an EMBL/GenBank/DDBJ whole genome shotgun (WGS) entry which is preliminary data.</text>
</comment>
<name>A0ABR4KMR6_9EURO</name>
<dbReference type="InterPro" id="IPR003692">
    <property type="entry name" value="Hydantoinase_B"/>
</dbReference>
<evidence type="ECO:0000259" key="1">
    <source>
        <dbReference type="Pfam" id="PF02538"/>
    </source>
</evidence>
<accession>A0ABR4KMR6</accession>